<dbReference type="InterPro" id="IPR018039">
    <property type="entry name" value="IF_conserved"/>
</dbReference>
<dbReference type="Proteomes" id="UP000288216">
    <property type="component" value="Unassembled WGS sequence"/>
</dbReference>
<evidence type="ECO:0000313" key="9">
    <source>
        <dbReference type="Proteomes" id="UP000288216"/>
    </source>
</evidence>
<keyword evidence="2" id="KW-0963">Cytoplasm</keyword>
<accession>A0A401Q6H7</accession>
<comment type="similarity">
    <text evidence="5">Belongs to the intermediate filament family.</text>
</comment>
<comment type="caution">
    <text evidence="8">The sequence shown here is derived from an EMBL/GenBank/DDBJ whole genome shotgun (WGS) entry which is preliminary data.</text>
</comment>
<dbReference type="GO" id="GO:0005882">
    <property type="term" value="C:intermediate filament"/>
    <property type="evidence" value="ECO:0007669"/>
    <property type="project" value="UniProtKB-KW"/>
</dbReference>
<dbReference type="PROSITE" id="PS00226">
    <property type="entry name" value="IF_ROD_1"/>
    <property type="match status" value="1"/>
</dbReference>
<gene>
    <name evidence="8" type="ORF">scyTo_0022439</name>
</gene>
<feature type="compositionally biased region" description="Acidic residues" evidence="6">
    <location>
        <begin position="109"/>
        <end position="174"/>
    </location>
</feature>
<keyword evidence="3 5" id="KW-0403">Intermediate filament</keyword>
<feature type="compositionally biased region" description="Basic and acidic residues" evidence="6">
    <location>
        <begin position="175"/>
        <end position="197"/>
    </location>
</feature>
<reference evidence="8 9" key="1">
    <citation type="journal article" date="2018" name="Nat. Ecol. Evol.">
        <title>Shark genomes provide insights into elasmobranch evolution and the origin of vertebrates.</title>
        <authorList>
            <person name="Hara Y"/>
            <person name="Yamaguchi K"/>
            <person name="Onimaru K"/>
            <person name="Kadota M"/>
            <person name="Koyanagi M"/>
            <person name="Keeley SD"/>
            <person name="Tatsumi K"/>
            <person name="Tanaka K"/>
            <person name="Motone F"/>
            <person name="Kageyama Y"/>
            <person name="Nozu R"/>
            <person name="Adachi N"/>
            <person name="Nishimura O"/>
            <person name="Nakagawa R"/>
            <person name="Tanegashima C"/>
            <person name="Kiyatake I"/>
            <person name="Matsumoto R"/>
            <person name="Murakumo K"/>
            <person name="Nishida K"/>
            <person name="Terakita A"/>
            <person name="Kuratani S"/>
            <person name="Sato K"/>
            <person name="Hyodo S Kuraku.S."/>
        </authorList>
    </citation>
    <scope>NUCLEOTIDE SEQUENCE [LARGE SCALE GENOMIC DNA]</scope>
</reference>
<dbReference type="PANTHER" id="PTHR45652:SF8">
    <property type="entry name" value="NEUROFILAMENT LIGHT POLYPEPTIDE"/>
    <property type="match status" value="1"/>
</dbReference>
<dbReference type="GO" id="GO:0005737">
    <property type="term" value="C:cytoplasm"/>
    <property type="evidence" value="ECO:0007669"/>
    <property type="project" value="UniProtKB-SubCell"/>
</dbReference>
<evidence type="ECO:0000313" key="8">
    <source>
        <dbReference type="EMBL" id="GCB80962.1"/>
    </source>
</evidence>
<evidence type="ECO:0000256" key="6">
    <source>
        <dbReference type="SAM" id="MobiDB-lite"/>
    </source>
</evidence>
<dbReference type="OMA" id="ILRCEYC"/>
<feature type="domain" description="IF rod" evidence="7">
    <location>
        <begin position="1"/>
        <end position="36"/>
    </location>
</feature>
<comment type="subcellular location">
    <subcellularLocation>
        <location evidence="1">Cytoplasm</location>
    </subcellularLocation>
</comment>
<sequence length="197" mass="22130">MGRYLKEYQDLLNVKMALDIEIAAYRKLLEGEETRINYANVGSMISGYSQTQSAPIYSRSSYSLQSSAYGLSSRPVIFSSYGSSQIDEEVLQQTHALEAQLAPPADKAEETEGEEDEGGDEDGEEEEKENGEKEDDEEHGEEEEDDDEKENGEKEDDDEGQGEKEEEEEDESDKQEESKEKGDDAKKQSCGKEDVKK</sequence>
<keyword evidence="9" id="KW-1185">Reference proteome</keyword>
<protein>
    <recommendedName>
        <fullName evidence="7">IF rod domain-containing protein</fullName>
    </recommendedName>
</protein>
<evidence type="ECO:0000256" key="5">
    <source>
        <dbReference type="RuleBase" id="RU000685"/>
    </source>
</evidence>
<dbReference type="AlphaFoldDB" id="A0A401Q6H7"/>
<dbReference type="GO" id="GO:0030424">
    <property type="term" value="C:axon"/>
    <property type="evidence" value="ECO:0007669"/>
    <property type="project" value="TreeGrafter"/>
</dbReference>
<evidence type="ECO:0000256" key="4">
    <source>
        <dbReference type="ARBA" id="ARBA00023054"/>
    </source>
</evidence>
<feature type="region of interest" description="Disordered" evidence="6">
    <location>
        <begin position="100"/>
        <end position="197"/>
    </location>
</feature>
<dbReference type="InterPro" id="IPR050405">
    <property type="entry name" value="Intermediate_filament"/>
</dbReference>
<name>A0A401Q6H7_SCYTO</name>
<evidence type="ECO:0000256" key="1">
    <source>
        <dbReference type="ARBA" id="ARBA00004496"/>
    </source>
</evidence>
<dbReference type="EMBL" id="BFAA01022511">
    <property type="protein sequence ID" value="GCB80962.1"/>
    <property type="molecule type" value="Genomic_DNA"/>
</dbReference>
<evidence type="ECO:0000256" key="2">
    <source>
        <dbReference type="ARBA" id="ARBA00022490"/>
    </source>
</evidence>
<dbReference type="GO" id="GO:0099160">
    <property type="term" value="C:postsynaptic intermediate filament cytoskeleton"/>
    <property type="evidence" value="ECO:0007669"/>
    <property type="project" value="TreeGrafter"/>
</dbReference>
<dbReference type="SUPFAM" id="SSF64593">
    <property type="entry name" value="Intermediate filament protein, coiled coil region"/>
    <property type="match status" value="1"/>
</dbReference>
<dbReference type="OrthoDB" id="2441647at2759"/>
<evidence type="ECO:0000256" key="3">
    <source>
        <dbReference type="ARBA" id="ARBA00022754"/>
    </source>
</evidence>
<organism evidence="8 9">
    <name type="scientific">Scyliorhinus torazame</name>
    <name type="common">Cloudy catshark</name>
    <name type="synonym">Catulus torazame</name>
    <dbReference type="NCBI Taxonomy" id="75743"/>
    <lineage>
        <taxon>Eukaryota</taxon>
        <taxon>Metazoa</taxon>
        <taxon>Chordata</taxon>
        <taxon>Craniata</taxon>
        <taxon>Vertebrata</taxon>
        <taxon>Chondrichthyes</taxon>
        <taxon>Elasmobranchii</taxon>
        <taxon>Galeomorphii</taxon>
        <taxon>Galeoidea</taxon>
        <taxon>Carcharhiniformes</taxon>
        <taxon>Scyliorhinidae</taxon>
        <taxon>Scyliorhinus</taxon>
    </lineage>
</organism>
<dbReference type="PANTHER" id="PTHR45652">
    <property type="entry name" value="GLIAL FIBRILLARY ACIDIC PROTEIN"/>
    <property type="match status" value="1"/>
</dbReference>
<dbReference type="InterPro" id="IPR039008">
    <property type="entry name" value="IF_rod_dom"/>
</dbReference>
<dbReference type="GO" id="GO:0099184">
    <property type="term" value="F:structural constituent of postsynaptic intermediate filament cytoskeleton"/>
    <property type="evidence" value="ECO:0007669"/>
    <property type="project" value="TreeGrafter"/>
</dbReference>
<proteinExistence type="inferred from homology"/>
<evidence type="ECO:0000259" key="7">
    <source>
        <dbReference type="PROSITE" id="PS51842"/>
    </source>
</evidence>
<dbReference type="PROSITE" id="PS51842">
    <property type="entry name" value="IF_ROD_2"/>
    <property type="match status" value="1"/>
</dbReference>
<dbReference type="Pfam" id="PF00038">
    <property type="entry name" value="Filament"/>
    <property type="match status" value="1"/>
</dbReference>
<dbReference type="Gene3D" id="1.20.5.170">
    <property type="match status" value="1"/>
</dbReference>
<dbReference type="GO" id="GO:0033693">
    <property type="term" value="P:neurofilament bundle assembly"/>
    <property type="evidence" value="ECO:0007669"/>
    <property type="project" value="TreeGrafter"/>
</dbReference>
<keyword evidence="4" id="KW-0175">Coiled coil</keyword>